<evidence type="ECO:0000313" key="2">
    <source>
        <dbReference type="Proteomes" id="UP000535182"/>
    </source>
</evidence>
<sequence>MFDSRAPLVLWLGWSSLKLWLNAPFGSINGAKGIAKSVANVGHYGNRDYEIKVTSDSELEYILSLIKQVIAKQ</sequence>
<organism evidence="1 2">
    <name type="scientific">Tunturiibacter gelidiferens</name>
    <dbReference type="NCBI Taxonomy" id="3069689"/>
    <lineage>
        <taxon>Bacteria</taxon>
        <taxon>Pseudomonadati</taxon>
        <taxon>Acidobacteriota</taxon>
        <taxon>Terriglobia</taxon>
        <taxon>Terriglobales</taxon>
        <taxon>Acidobacteriaceae</taxon>
        <taxon>Tunturiibacter</taxon>
    </lineage>
</organism>
<reference evidence="1 2" key="1">
    <citation type="submission" date="2020-08" db="EMBL/GenBank/DDBJ databases">
        <title>Genomic Encyclopedia of Type Strains, Phase IV (KMG-V): Genome sequencing to study the core and pangenomes of soil and plant-associated prokaryotes.</title>
        <authorList>
            <person name="Whitman W."/>
        </authorList>
    </citation>
    <scope>NUCLEOTIDE SEQUENCE [LARGE SCALE GENOMIC DNA]</scope>
    <source>
        <strain evidence="1 2">X5P2</strain>
    </source>
</reference>
<comment type="caution">
    <text evidence="1">The sequence shown here is derived from an EMBL/GenBank/DDBJ whole genome shotgun (WGS) entry which is preliminary data.</text>
</comment>
<protein>
    <submittedName>
        <fullName evidence="1">Transport protein</fullName>
    </submittedName>
</protein>
<evidence type="ECO:0000313" key="1">
    <source>
        <dbReference type="EMBL" id="MBB5331718.1"/>
    </source>
</evidence>
<keyword evidence="2" id="KW-1185">Reference proteome</keyword>
<accession>A0A9X0U6Q5</accession>
<dbReference type="Proteomes" id="UP000535182">
    <property type="component" value="Unassembled WGS sequence"/>
</dbReference>
<gene>
    <name evidence="1" type="ORF">HDF14_005367</name>
</gene>
<name>A0A9X0U6Q5_9BACT</name>
<proteinExistence type="predicted"/>
<dbReference type="AlphaFoldDB" id="A0A9X0U6Q5"/>
<dbReference type="EMBL" id="JACHEB010000017">
    <property type="protein sequence ID" value="MBB5331718.1"/>
    <property type="molecule type" value="Genomic_DNA"/>
</dbReference>